<dbReference type="PANTHER" id="PTHR46260">
    <property type="entry name" value="RING-TYPE DOMAIN-CONTAINING PROTEIN"/>
    <property type="match status" value="1"/>
</dbReference>
<keyword evidence="4" id="KW-1185">Reference proteome</keyword>
<dbReference type="Pfam" id="PF01344">
    <property type="entry name" value="Kelch_1"/>
    <property type="match status" value="1"/>
</dbReference>
<dbReference type="PANTHER" id="PTHR46260:SF3">
    <property type="entry name" value="RING-TYPE DOMAIN-CONTAINING PROTEIN"/>
    <property type="match status" value="1"/>
</dbReference>
<dbReference type="AlphaFoldDB" id="A0AAD1UPV4"/>
<organism evidence="3 4">
    <name type="scientific">Euplotes crassus</name>
    <dbReference type="NCBI Taxonomy" id="5936"/>
    <lineage>
        <taxon>Eukaryota</taxon>
        <taxon>Sar</taxon>
        <taxon>Alveolata</taxon>
        <taxon>Ciliophora</taxon>
        <taxon>Intramacronucleata</taxon>
        <taxon>Spirotrichea</taxon>
        <taxon>Hypotrichia</taxon>
        <taxon>Euplotida</taxon>
        <taxon>Euplotidae</taxon>
        <taxon>Moneuplotes</taxon>
    </lineage>
</organism>
<gene>
    <name evidence="3" type="ORF">ECRASSUSDP1_LOCUS13343</name>
</gene>
<dbReference type="InterPro" id="IPR006652">
    <property type="entry name" value="Kelch_1"/>
</dbReference>
<evidence type="ECO:0008006" key="5">
    <source>
        <dbReference type="Google" id="ProtNLM"/>
    </source>
</evidence>
<reference evidence="3" key="1">
    <citation type="submission" date="2023-07" db="EMBL/GenBank/DDBJ databases">
        <authorList>
            <consortium name="AG Swart"/>
            <person name="Singh M."/>
            <person name="Singh A."/>
            <person name="Seah K."/>
            <person name="Emmerich C."/>
        </authorList>
    </citation>
    <scope>NUCLEOTIDE SEQUENCE</scope>
    <source>
        <strain evidence="3">DP1</strain>
    </source>
</reference>
<dbReference type="SUPFAM" id="SSF117281">
    <property type="entry name" value="Kelch motif"/>
    <property type="match status" value="1"/>
</dbReference>
<evidence type="ECO:0000256" key="1">
    <source>
        <dbReference type="ARBA" id="ARBA00022441"/>
    </source>
</evidence>
<evidence type="ECO:0000256" key="2">
    <source>
        <dbReference type="ARBA" id="ARBA00022737"/>
    </source>
</evidence>
<keyword evidence="2" id="KW-0677">Repeat</keyword>
<evidence type="ECO:0000313" key="4">
    <source>
        <dbReference type="Proteomes" id="UP001295684"/>
    </source>
</evidence>
<dbReference type="Gene3D" id="2.120.10.80">
    <property type="entry name" value="Kelch-type beta propeller"/>
    <property type="match status" value="1"/>
</dbReference>
<name>A0AAD1UPV4_EUPCR</name>
<dbReference type="InterPro" id="IPR015915">
    <property type="entry name" value="Kelch-typ_b-propeller"/>
</dbReference>
<dbReference type="Proteomes" id="UP001295684">
    <property type="component" value="Unassembled WGS sequence"/>
</dbReference>
<evidence type="ECO:0000313" key="3">
    <source>
        <dbReference type="EMBL" id="CAI2372016.1"/>
    </source>
</evidence>
<dbReference type="SMART" id="SM00612">
    <property type="entry name" value="Kelch"/>
    <property type="match status" value="1"/>
</dbReference>
<accession>A0AAD1UPV4</accession>
<comment type="caution">
    <text evidence="3">The sequence shown here is derived from an EMBL/GenBank/DDBJ whole genome shotgun (WGS) entry which is preliminary data.</text>
</comment>
<keyword evidence="1" id="KW-0880">Kelch repeat</keyword>
<dbReference type="InterPro" id="IPR051746">
    <property type="entry name" value="Kelch_domain_containing_8"/>
</dbReference>
<dbReference type="EMBL" id="CAMPGE010013278">
    <property type="protein sequence ID" value="CAI2372016.1"/>
    <property type="molecule type" value="Genomic_DNA"/>
</dbReference>
<proteinExistence type="predicted"/>
<sequence length="396" mass="46000">MSLLYKNSAILIVLGYLDKTEQLYFQLINKRFYEKIIPLLFMTMKVPIETRVFRCKSGQTEYVEYNLDAAEFTPDSLPESPYSYRKECIQKPFKSVFSMSGMNMQFPLNHKHAFTSDNRLFVIGGTFNLTNAYRETYEVLQNHELIDKQSLNTPRHSFACISVSTSILVLGGYFSRSKTLSSCEIYNSLLDEWVYLPNLNYSRGCMGACTFNNYIYYFGGATKMNSQFHNTIERLNISSITHGRKVPIDLYQTSLEWEVITPKFSTEKLKAFNLGCCQINNQEILIFGGAIPKSKPAIYVSQSSRSTFIFNTKECSLKFFDGDTEEEEKKVLDYEAEDYCLLEKDIFYHNDQILYKNKVYCLGKENFHIFDCVSKTWEYALNYQPSLTHINSENDK</sequence>
<protein>
    <recommendedName>
        <fullName evidence="5">Kelch motif family protein</fullName>
    </recommendedName>
</protein>